<dbReference type="InterPro" id="IPR029063">
    <property type="entry name" value="SAM-dependent_MTases_sf"/>
</dbReference>
<evidence type="ECO:0000256" key="4">
    <source>
        <dbReference type="ARBA" id="ARBA00060542"/>
    </source>
</evidence>
<comment type="pathway">
    <text evidence="4">Amine and polyamine biosynthesis; betaine biosynthesis via glycine pathway; betaine from glycine: step 3/3.</text>
</comment>
<keyword evidence="7" id="KW-1185">Reference proteome</keyword>
<evidence type="ECO:0000256" key="1">
    <source>
        <dbReference type="ARBA" id="ARBA00022603"/>
    </source>
</evidence>
<dbReference type="InterPro" id="IPR013216">
    <property type="entry name" value="Methyltransf_11"/>
</dbReference>
<dbReference type="InterPro" id="IPR050447">
    <property type="entry name" value="Erg6_SMT_methyltransf"/>
</dbReference>
<comment type="caution">
    <text evidence="6">The sequence shown here is derived from an EMBL/GenBank/DDBJ whole genome shotgun (WGS) entry which is preliminary data.</text>
</comment>
<keyword evidence="1 6" id="KW-0489">Methyltransferase</keyword>
<dbReference type="Proteomes" id="UP000239504">
    <property type="component" value="Unassembled WGS sequence"/>
</dbReference>
<evidence type="ECO:0000259" key="5">
    <source>
        <dbReference type="Pfam" id="PF08241"/>
    </source>
</evidence>
<dbReference type="SUPFAM" id="SSF53335">
    <property type="entry name" value="S-adenosyl-L-methionine-dependent methyltransferases"/>
    <property type="match status" value="1"/>
</dbReference>
<dbReference type="RefSeq" id="WP_104832123.1">
    <property type="nucleotide sequence ID" value="NZ_PJCH01000017.1"/>
</dbReference>
<dbReference type="OrthoDB" id="9765084at2"/>
<keyword evidence="3" id="KW-0949">S-adenosyl-L-methionine</keyword>
<dbReference type="GO" id="GO:0032259">
    <property type="term" value="P:methylation"/>
    <property type="evidence" value="ECO:0007669"/>
    <property type="project" value="UniProtKB-KW"/>
</dbReference>
<dbReference type="GO" id="GO:0052729">
    <property type="term" value="F:dimethylglycine N-methyltransferase activity"/>
    <property type="evidence" value="ECO:0007669"/>
    <property type="project" value="UniProtKB-ARBA"/>
</dbReference>
<reference evidence="6 7" key="1">
    <citation type="submission" date="2017-12" db="EMBL/GenBank/DDBJ databases">
        <authorList>
            <person name="Hurst M.R.H."/>
        </authorList>
    </citation>
    <scope>NUCLEOTIDE SEQUENCE [LARGE SCALE GENOMIC DNA]</scope>
    <source>
        <strain evidence="6 7">SY-3-19</strain>
    </source>
</reference>
<dbReference type="GO" id="GO:0019286">
    <property type="term" value="P:glycine betaine biosynthetic process from glycine"/>
    <property type="evidence" value="ECO:0007669"/>
    <property type="project" value="UniProtKB-ARBA"/>
</dbReference>
<name>A0A2S7JZ04_9PROT</name>
<accession>A0A2S7JZ04</accession>
<dbReference type="CDD" id="cd02440">
    <property type="entry name" value="AdoMet_MTases"/>
    <property type="match status" value="1"/>
</dbReference>
<organism evidence="6 7">
    <name type="scientific">Hyphococcus luteus</name>
    <dbReference type="NCBI Taxonomy" id="2058213"/>
    <lineage>
        <taxon>Bacteria</taxon>
        <taxon>Pseudomonadati</taxon>
        <taxon>Pseudomonadota</taxon>
        <taxon>Alphaproteobacteria</taxon>
        <taxon>Parvularculales</taxon>
        <taxon>Parvularculaceae</taxon>
        <taxon>Hyphococcus</taxon>
    </lineage>
</organism>
<sequence length="277" mass="30949">MSQTEQITETARDYYDSEDADNFYHAIWGGEDIHIGLYDGSNSIKEASHQTVLYMAKRLKNLKPGAKVLDIGAGYGGGARTLAREFGAHVTCLNLSTVENDRNRAMNKEQGLDDKVSVIDGSFDDIPCDDNEFDIVWSQDAILHAADRTKVLEEAARVLKKGGEIIFTDPMQADGLKDPSVLQPVYDRIHLSSLGSIGFYRDELKKLGFKEVSVEDLTHQLRTHYATVRQELADRRGELEGKISSDYIDHMLAGLKHWVDGADNGYLAWGILHFEKA</sequence>
<dbReference type="PANTHER" id="PTHR44068">
    <property type="entry name" value="ZGC:194242"/>
    <property type="match status" value="1"/>
</dbReference>
<dbReference type="Pfam" id="PF08241">
    <property type="entry name" value="Methyltransf_11"/>
    <property type="match status" value="1"/>
</dbReference>
<dbReference type="PANTHER" id="PTHR44068:SF11">
    <property type="entry name" value="GERANYL DIPHOSPHATE 2-C-METHYLTRANSFERASE"/>
    <property type="match status" value="1"/>
</dbReference>
<dbReference type="AlphaFoldDB" id="A0A2S7JZ04"/>
<feature type="domain" description="Methyltransferase type 11" evidence="5">
    <location>
        <begin position="69"/>
        <end position="167"/>
    </location>
</feature>
<dbReference type="EMBL" id="PJCH01000017">
    <property type="protein sequence ID" value="PQA85483.1"/>
    <property type="molecule type" value="Genomic_DNA"/>
</dbReference>
<evidence type="ECO:0000256" key="3">
    <source>
        <dbReference type="ARBA" id="ARBA00022691"/>
    </source>
</evidence>
<evidence type="ECO:0000256" key="2">
    <source>
        <dbReference type="ARBA" id="ARBA00022679"/>
    </source>
</evidence>
<evidence type="ECO:0000313" key="7">
    <source>
        <dbReference type="Proteomes" id="UP000239504"/>
    </source>
</evidence>
<protein>
    <submittedName>
        <fullName evidence="6">SAM-dependent methyltransferase</fullName>
    </submittedName>
</protein>
<dbReference type="FunFam" id="3.40.50.150:FF:000461">
    <property type="entry name" value="Sarcosine/dimethylglycine N-methyltransferase"/>
    <property type="match status" value="1"/>
</dbReference>
<evidence type="ECO:0000313" key="6">
    <source>
        <dbReference type="EMBL" id="PQA85483.1"/>
    </source>
</evidence>
<keyword evidence="2 6" id="KW-0808">Transferase</keyword>
<proteinExistence type="predicted"/>
<gene>
    <name evidence="6" type="ORF">CW354_21300</name>
</gene>
<dbReference type="Gene3D" id="3.40.50.150">
    <property type="entry name" value="Vaccinia Virus protein VP39"/>
    <property type="match status" value="1"/>
</dbReference>